<dbReference type="Proteomes" id="UP000585665">
    <property type="component" value="Unassembled WGS sequence"/>
</dbReference>
<evidence type="ECO:0000256" key="1">
    <source>
        <dbReference type="ARBA" id="ARBA00004141"/>
    </source>
</evidence>
<keyword evidence="3 5" id="KW-1133">Transmembrane helix</keyword>
<sequence>MTEGERLVRRDLVAFGLSLGVAGAMAFGFVLVWGAPRLGVMWDAGAAAGTIGLLLLLAVFALSARPARWPRCGGKFFLVLHRWLGTGAAVAVGLHVVAMFAAVPFAVMLRYVEPGAPWYMLAGVGSALGALGAVLTALPAWRRRVFGDARRFRHAHMVLGSAVLLLAAWHAMGTGFHLETRVRLILCAAAVAAGL</sequence>
<evidence type="ECO:0000256" key="2">
    <source>
        <dbReference type="ARBA" id="ARBA00022692"/>
    </source>
</evidence>
<dbReference type="Pfam" id="PF01794">
    <property type="entry name" value="Ferric_reduct"/>
    <property type="match status" value="1"/>
</dbReference>
<feature type="transmembrane region" description="Helical" evidence="5">
    <location>
        <begin position="83"/>
        <end position="106"/>
    </location>
</feature>
<evidence type="ECO:0000256" key="3">
    <source>
        <dbReference type="ARBA" id="ARBA00022989"/>
    </source>
</evidence>
<feature type="transmembrane region" description="Helical" evidence="5">
    <location>
        <begin position="118"/>
        <end position="141"/>
    </location>
</feature>
<evidence type="ECO:0000313" key="7">
    <source>
        <dbReference type="EMBL" id="NVN40192.1"/>
    </source>
</evidence>
<keyword evidence="4 5" id="KW-0472">Membrane</keyword>
<comment type="subcellular location">
    <subcellularLocation>
        <location evidence="1">Membrane</location>
        <topology evidence="1">Multi-pass membrane protein</topology>
    </subcellularLocation>
</comment>
<dbReference type="AlphaFoldDB" id="A0A850PE23"/>
<evidence type="ECO:0000256" key="4">
    <source>
        <dbReference type="ARBA" id="ARBA00023136"/>
    </source>
</evidence>
<reference evidence="7 8" key="1">
    <citation type="submission" date="2020-06" db="EMBL/GenBank/DDBJ databases">
        <title>Description of novel acetic acid bacteria.</title>
        <authorList>
            <person name="Sombolestani A."/>
        </authorList>
    </citation>
    <scope>NUCLEOTIDE SEQUENCE [LARGE SCALE GENOMIC DNA]</scope>
    <source>
        <strain evidence="7 8">LMG 27010</strain>
    </source>
</reference>
<comment type="caution">
    <text evidence="7">The sequence shown here is derived from an EMBL/GenBank/DDBJ whole genome shotgun (WGS) entry which is preliminary data.</text>
</comment>
<evidence type="ECO:0000313" key="8">
    <source>
        <dbReference type="Proteomes" id="UP000585665"/>
    </source>
</evidence>
<keyword evidence="2 5" id="KW-0812">Transmembrane</keyword>
<protein>
    <submittedName>
        <fullName evidence="7">Ferric reductase-like transmembrane domain-containing protein</fullName>
    </submittedName>
</protein>
<proteinExistence type="predicted"/>
<dbReference type="RefSeq" id="WP_176613165.1">
    <property type="nucleotide sequence ID" value="NZ_JABXXR010000031.1"/>
</dbReference>
<organism evidence="7 8">
    <name type="scientific">Ameyamaea chiangmaiensis</name>
    <dbReference type="NCBI Taxonomy" id="442969"/>
    <lineage>
        <taxon>Bacteria</taxon>
        <taxon>Pseudomonadati</taxon>
        <taxon>Pseudomonadota</taxon>
        <taxon>Alphaproteobacteria</taxon>
        <taxon>Acetobacterales</taxon>
        <taxon>Acetobacteraceae</taxon>
        <taxon>Ameyamaea</taxon>
    </lineage>
</organism>
<feature type="transmembrane region" description="Helical" evidence="5">
    <location>
        <begin position="12"/>
        <end position="34"/>
    </location>
</feature>
<dbReference type="InterPro" id="IPR013130">
    <property type="entry name" value="Fe3_Rdtase_TM_dom"/>
</dbReference>
<feature type="non-terminal residue" evidence="7">
    <location>
        <position position="195"/>
    </location>
</feature>
<keyword evidence="8" id="KW-1185">Reference proteome</keyword>
<dbReference type="EMBL" id="JABXXR010000031">
    <property type="protein sequence ID" value="NVN40192.1"/>
    <property type="molecule type" value="Genomic_DNA"/>
</dbReference>
<name>A0A850PE23_9PROT</name>
<evidence type="ECO:0000256" key="5">
    <source>
        <dbReference type="SAM" id="Phobius"/>
    </source>
</evidence>
<feature type="domain" description="Ferric oxidoreductase" evidence="6">
    <location>
        <begin position="48"/>
        <end position="166"/>
    </location>
</feature>
<evidence type="ECO:0000259" key="6">
    <source>
        <dbReference type="Pfam" id="PF01794"/>
    </source>
</evidence>
<accession>A0A850PE23</accession>
<dbReference type="GO" id="GO:0016020">
    <property type="term" value="C:membrane"/>
    <property type="evidence" value="ECO:0007669"/>
    <property type="project" value="UniProtKB-SubCell"/>
</dbReference>
<feature type="transmembrane region" description="Helical" evidence="5">
    <location>
        <begin position="153"/>
        <end position="172"/>
    </location>
</feature>
<gene>
    <name evidence="7" type="ORF">HUK82_06380</name>
</gene>
<feature type="transmembrane region" description="Helical" evidence="5">
    <location>
        <begin position="40"/>
        <end position="62"/>
    </location>
</feature>